<dbReference type="SMART" id="SM00474">
    <property type="entry name" value="35EXOc"/>
    <property type="match status" value="1"/>
</dbReference>
<dbReference type="CDD" id="cd06142">
    <property type="entry name" value="RNaseD_exo"/>
    <property type="match status" value="1"/>
</dbReference>
<dbReference type="InterPro" id="IPR010997">
    <property type="entry name" value="HRDC-like_sf"/>
</dbReference>
<dbReference type="AlphaFoldDB" id="A0A915YES7"/>
<dbReference type="PANTHER" id="PTHR47649:SF1">
    <property type="entry name" value="RIBONUCLEASE D"/>
    <property type="match status" value="1"/>
</dbReference>
<dbReference type="InterPro" id="IPR036397">
    <property type="entry name" value="RNaseH_sf"/>
</dbReference>
<dbReference type="SUPFAM" id="SSF53098">
    <property type="entry name" value="Ribonuclease H-like"/>
    <property type="match status" value="1"/>
</dbReference>
<dbReference type="Gene3D" id="1.10.150.80">
    <property type="entry name" value="HRDC domain"/>
    <property type="match status" value="1"/>
</dbReference>
<name>A0A915YES7_9BACT</name>
<dbReference type="GO" id="GO:0003676">
    <property type="term" value="F:nucleic acid binding"/>
    <property type="evidence" value="ECO:0007669"/>
    <property type="project" value="InterPro"/>
</dbReference>
<evidence type="ECO:0000313" key="2">
    <source>
        <dbReference type="EMBL" id="BDS11673.1"/>
    </source>
</evidence>
<dbReference type="PANTHER" id="PTHR47649">
    <property type="entry name" value="RIBONUCLEASE D"/>
    <property type="match status" value="1"/>
</dbReference>
<proteinExistence type="predicted"/>
<organism evidence="2 3">
    <name type="scientific">Aureispira anguillae</name>
    <dbReference type="NCBI Taxonomy" id="2864201"/>
    <lineage>
        <taxon>Bacteria</taxon>
        <taxon>Pseudomonadati</taxon>
        <taxon>Bacteroidota</taxon>
        <taxon>Saprospiria</taxon>
        <taxon>Saprospirales</taxon>
        <taxon>Saprospiraceae</taxon>
        <taxon>Aureispira</taxon>
    </lineage>
</organism>
<dbReference type="InterPro" id="IPR012337">
    <property type="entry name" value="RNaseH-like_sf"/>
</dbReference>
<dbReference type="GO" id="GO:0006139">
    <property type="term" value="P:nucleobase-containing compound metabolic process"/>
    <property type="evidence" value="ECO:0007669"/>
    <property type="project" value="InterPro"/>
</dbReference>
<evidence type="ECO:0000259" key="1">
    <source>
        <dbReference type="SMART" id="SM00474"/>
    </source>
</evidence>
<dbReference type="Gene3D" id="3.30.420.10">
    <property type="entry name" value="Ribonuclease H-like superfamily/Ribonuclease H"/>
    <property type="match status" value="1"/>
</dbReference>
<evidence type="ECO:0000313" key="3">
    <source>
        <dbReference type="Proteomes" id="UP001060919"/>
    </source>
</evidence>
<feature type="domain" description="3'-5' exonuclease" evidence="1">
    <location>
        <begin position="4"/>
        <end position="172"/>
    </location>
</feature>
<dbReference type="KEGG" id="aup:AsAng_0023870"/>
<dbReference type="RefSeq" id="WP_264792827.1">
    <property type="nucleotide sequence ID" value="NZ_AP026867.1"/>
</dbReference>
<reference evidence="2" key="1">
    <citation type="submission" date="2022-09" db="EMBL/GenBank/DDBJ databases">
        <title>Aureispira anguillicida sp. nov., isolated from Leptocephalus of Japanese eel Anguilla japonica.</title>
        <authorList>
            <person name="Yuasa K."/>
            <person name="Mekata T."/>
            <person name="Ikunari K."/>
        </authorList>
    </citation>
    <scope>NUCLEOTIDE SEQUENCE</scope>
    <source>
        <strain evidence="2">EL160426</strain>
    </source>
</reference>
<accession>A0A915YES7</accession>
<dbReference type="Proteomes" id="UP001060919">
    <property type="component" value="Chromosome"/>
</dbReference>
<dbReference type="SUPFAM" id="SSF47819">
    <property type="entry name" value="HRDC-like"/>
    <property type="match status" value="1"/>
</dbReference>
<sequence>MNNWQYIDSNEELAACVEFLNQEKTIAIDLEFDKNRYRYGFNLCLIQIFAGGKCFIIDPLSKGIELNDLFKIVENPKIEKVVYSFGEDLRLFHSLGCFPQNTFDVAIAMRLLDYPPASLASALFEVLDIEISKSAQKSNWFLRPLSEKQIDYAAKDVLYLIDMKAVLVDYAQQKEILAWIEEENKVIDRLSYADVDNNNYLKEKDKNGLSEQEFYIFKGLLEFREVIAKKYNRPSYQIIDKEYLRELAERPKQIYRFSKIKGIYKSLKNEDFKDELWAKRQQLEREAAQLGLSNTERALKRVSSEVYQARKKQRAIRDEAKKNIFKPIQGLIAQNYGENVVTYILGNRLMDELAVGNLDNLRNYKRVLIEQYATELGLDVSRYLAIEP</sequence>
<protein>
    <recommendedName>
        <fullName evidence="1">3'-5' exonuclease domain-containing protein</fullName>
    </recommendedName>
</protein>
<keyword evidence="3" id="KW-1185">Reference proteome</keyword>
<dbReference type="InterPro" id="IPR002562">
    <property type="entry name" value="3'-5'_exonuclease_dom"/>
</dbReference>
<dbReference type="InterPro" id="IPR051086">
    <property type="entry name" value="RNase_D-like"/>
</dbReference>
<dbReference type="GO" id="GO:0000166">
    <property type="term" value="F:nucleotide binding"/>
    <property type="evidence" value="ECO:0007669"/>
    <property type="project" value="InterPro"/>
</dbReference>
<dbReference type="InterPro" id="IPR044876">
    <property type="entry name" value="HRDC_dom_sf"/>
</dbReference>
<gene>
    <name evidence="2" type="ORF">AsAng_0023870</name>
</gene>
<dbReference type="GO" id="GO:0008408">
    <property type="term" value="F:3'-5' exonuclease activity"/>
    <property type="evidence" value="ECO:0007669"/>
    <property type="project" value="InterPro"/>
</dbReference>
<dbReference type="EMBL" id="AP026867">
    <property type="protein sequence ID" value="BDS11673.1"/>
    <property type="molecule type" value="Genomic_DNA"/>
</dbReference>
<dbReference type="Pfam" id="PF01612">
    <property type="entry name" value="DNA_pol_A_exo1"/>
    <property type="match status" value="1"/>
</dbReference>